<sequence>MSTRGAKKRGRPPKVQVAERTKKFQYHLLKKPKYLQNLNKGSDSQSSTPTTSRPSSPQESETGRRGSSRTRGKDGHRSGRKGGMAGSAYPRRGYNPNAEYHDSEYHYGSDFGDDSSDNKSDVEDELGFSGSESVASVDDGDRSSDSDFSLSSYSTLSGTPRRAGVIRPPSPEPLWLQNRELPPLELPKSSDDLLVPREHIMPVISIYEVLRHFRNLVRLSPFRIEDFCAALMSEDQNALLAEIHIMLLKALLREEDSQQTHFGPLDQKDSVNISIYLIDYMTYPEVLRAFVESDKAFDSEVMKILSTTDYPFTSVEQRVKVLQFLTDQFLTTNPVREDLLSEVPMHYDDHCRVCHKLGDLLCCETCPAVYHLECVDPPLDDVPEEDWQCGICRSHKVSGVVDCILDIEKQGQLCRQECLGCDRHGRKYYFLCRRMFIENDQGEVWYYTTSTQVEELLKNLDSSEMETALCREIQDYKEEILRQMELTEKLTSQYKGNKKSYLDVENAKIIQTKKELEEKLEEERKEKERQAAEDMVAKMHEECSNPETEQTKNSETVSSSTTTTTSTSTTTVSTKMVTTENSVTEMLTASTTTVTNTTTNVKTTTDVQNDLKSEDLQDLEDELDPEKKKEKDILTRSKTGSLTPRTFNIEDLRRKTSALLNREDPDKKDKDLTDTSRMTRLKSSQMANGTYLYKLGLDNQFKSYVNQYTTNPIALNKPQRNEERDKKRHLSHKFSLTTASEFKWVGSVNGSRTFLLNTLRQTILQLEQAIQTPFMHPNWHIIRKPWLSAIGACQQPKDFARAMIVLQACMKPVVFANVWHEQLGHSKLSRITAAEREERKKLEKREKKEREEEEERNRMMITGYVKYTMGFKHQLWKQKGEEYRIHGRWGWLWLSSTRNLKTDSCLQKGLAAGPHLHMVQVRDNVGLKILAVDKSTYTYLNKKFEKDDDSPPEIKNETCGEDGSGDWKKDDDAPAILKSLRVVPPITEFEEVDVSKALTVPGRLVYPKVAKKSQLDDLLTRRIHLKVLEERKIAQQLKSEEAQNEEEHVDVENDDFDVDIESGLDKQLSNMMSGKVTMPTYQPQTPSNREMLNAIAKKIQSLRLHYTSISKFGKDYQCYSKGCNSNSSTLQNNCYSPLCLQRNKVRRELLSLLRKANLHTNTNTNAHTQLRLPNILGMQVKKPSILEQKLTSAQVPKGKEKFDEAAVCKELVNALKSAPKCKEDSNLAYIKKIAKPTIKSEGLKQEIKTEKEEKMDVDVEPKKEVNEKMEVDPTAKTKSESSDVDMESMTPDAIKEVIVGTTESKSKYPEVTFSEFRPPAVVTTVTSQVTTTTTVTTQATVVDGVVKSIEASSSTVNTMTVSAAVNNTGRTIQTLNAKTTFYSAQQNRRFCTYKPSVRREEKTAKTECAEDGTERVYSTVSSEGKIYLKKLPISVSEKRKKRQTVKYPVCSTFQTKKGVRSLLVLPQHELRKLARSGGRIMINGFHHLAKPNNNAWPYPCARPLFKTCWVYRTVNVKSLAATALQLRILWACLRWDDMQTKAPNSDGKHQITTETEILSLEILKHRHIGQFMEKSQYLRRKVVIPLELPKTIREVTSIRSGLRKRKRPESPQCTDPQVTEEWVDEDKLELWEIKQYGEKIEKANVQVITRSRTGNLPPARTLSEVSVDSPNKVSVTSKATPEEIKEKMEQQLRLQRAAHQQKRALELKNPQGQIIKMVGNTAQVTTADGQMKIVKNVVVPSQSLAGKSTLTSLLTANTTAAGNKFAGRRIYMTKAADGTTRVIAGASNILPKGTVNQQSLIKVQTSGVQQIQVQQPATTTAAAITPTKPSEVAQRVQIMRSPDGRLTVKGLMPGQQLVQMPDGKIQVLTTTQIQTTTSTSTPKAQTITPTKTIIKTTPNTSTGKLVLQGNQIKAVQQVQPQSPSSKGQQILVKQQGTPVLQKIGTPNTVVVSGGQVLQQQVVVSGQQVIGSSSGQQVVTSQIICNNPALAQQLASGKLQVATVNGQQVLIRPTGNGQAQVVAQITPGNIAHSQLQNQVPQSQPVTQQAATPVKQVVQPQLQQVNQDHAAAPQKVVPENTSNQIDQSTMEQLLVGQPPGTVIKCVTAQVIQTQQGPRIVLQGLQGADFTPQQLSAVQHQVKQQLLKAQASTGKQGVLGPTKIYLAVQPGGAETVSAPSSQPPPLAPVQQAVVTQQQTAMVQENKVVQAVAPASSITTNAVQPNVSTVQPTSVVQQVCGMSSTAKPKPKVVVQPANQVANENAATSTGRQILVNGQQSSALLQAMKANMEASQVTAVIQPHASNEQNKQFVVTPDYIQQTIRTALKQENLNPEIEEKLLQLQRYQEDKMKQEPEHPPVIPRSNNQPSIGTTVRVPIRKRPPSARDEDTEWVMETPKRSRFTKNNEIPKKEEVHTHHSVKDKPISPRARVKLKDTQEDEKRVAMKTKIMVALFRQKEALKKEILRKRALLERELQCEIQKEVAEEIAARTRLERSRQDEVRSGTNRRRSTAPSLPSQMPSSAPSGITSSSSNTSNAPTTPSSSSSKASSRPKRNQRQHASPSSGNPSRSKKEKVYCICRTPYDETKFYVGCDLCNNWFHGDCVGITEESSKTMTEFICSECKHARDTQEIFCLCRQPYDESQFYICCDSCQDWFHGRCVGILQSEAENIDEYVCPNCQKNSSVNFANMKNLTDKDFEGLRKLIKQIQAHKSAWPFMEPVDPTEAPDYYKVIKEPMDLQKIETKITEQSYNKLSEFIGDMTKIFDNCRYYNPKESPFFKCAESLEAYFVNKIQFLREKLSENNKQ</sequence>
<proteinExistence type="predicted"/>
<dbReference type="InterPro" id="IPR038028">
    <property type="entry name" value="BPTF"/>
</dbReference>
<protein>
    <recommendedName>
        <fullName evidence="18">Nucleosome-remodeling factor subunit NURF301</fullName>
    </recommendedName>
</protein>
<dbReference type="InterPro" id="IPR013083">
    <property type="entry name" value="Znf_RING/FYVE/PHD"/>
</dbReference>
<dbReference type="SUPFAM" id="SSF57903">
    <property type="entry name" value="FYVE/PHD zinc finger"/>
    <property type="match status" value="3"/>
</dbReference>
<evidence type="ECO:0000313" key="17">
    <source>
        <dbReference type="Proteomes" id="UP000801492"/>
    </source>
</evidence>
<name>A0A8K0GGM6_IGNLU</name>
<dbReference type="PROSITE" id="PS50014">
    <property type="entry name" value="BROMODOMAIN_2"/>
    <property type="match status" value="1"/>
</dbReference>
<evidence type="ECO:0000259" key="15">
    <source>
        <dbReference type="PROSITE" id="PS50827"/>
    </source>
</evidence>
<dbReference type="PROSITE" id="PS00633">
    <property type="entry name" value="BROMODOMAIN_1"/>
    <property type="match status" value="1"/>
</dbReference>
<dbReference type="InterPro" id="IPR019786">
    <property type="entry name" value="Zinc_finger_PHD-type_CS"/>
</dbReference>
<dbReference type="InterPro" id="IPR028941">
    <property type="entry name" value="WHIM2_dom"/>
</dbReference>
<dbReference type="Pfam" id="PF00628">
    <property type="entry name" value="PHD"/>
    <property type="match status" value="3"/>
</dbReference>
<dbReference type="PROSITE" id="PS50016">
    <property type="entry name" value="ZF_PHD_2"/>
    <property type="match status" value="3"/>
</dbReference>
<dbReference type="Gene3D" id="1.20.920.10">
    <property type="entry name" value="Bromodomain-like"/>
    <property type="match status" value="1"/>
</dbReference>
<feature type="region of interest" description="Disordered" evidence="12">
    <location>
        <begin position="1267"/>
        <end position="1288"/>
    </location>
</feature>
<dbReference type="CDD" id="cd15560">
    <property type="entry name" value="PHD2_3_BPTF"/>
    <property type="match status" value="1"/>
</dbReference>
<feature type="domain" description="DDT" evidence="15">
    <location>
        <begin position="197"/>
        <end position="257"/>
    </location>
</feature>
<keyword evidence="6 9" id="KW-0103">Bromodomain</keyword>
<evidence type="ECO:0000256" key="12">
    <source>
        <dbReference type="SAM" id="MobiDB-lite"/>
    </source>
</evidence>
<feature type="compositionally biased region" description="Basic and acidic residues" evidence="12">
    <location>
        <begin position="2489"/>
        <end position="2498"/>
    </location>
</feature>
<keyword evidence="3 10" id="KW-0863">Zinc-finger</keyword>
<feature type="compositionally biased region" description="Basic residues" evidence="12">
    <location>
        <begin position="1"/>
        <end position="12"/>
    </location>
</feature>
<dbReference type="Pfam" id="PF15612">
    <property type="entry name" value="WHIM1"/>
    <property type="match status" value="1"/>
</dbReference>
<evidence type="ECO:0000256" key="9">
    <source>
        <dbReference type="PROSITE-ProRule" id="PRU00035"/>
    </source>
</evidence>
<feature type="region of interest" description="Disordered" evidence="12">
    <location>
        <begin position="612"/>
        <end position="632"/>
    </location>
</feature>
<reference evidence="16" key="1">
    <citation type="submission" date="2019-08" db="EMBL/GenBank/DDBJ databases">
        <title>The genome of the North American firefly Photinus pyralis.</title>
        <authorList>
            <consortium name="Photinus pyralis genome working group"/>
            <person name="Fallon T.R."/>
            <person name="Sander Lower S.E."/>
            <person name="Weng J.-K."/>
        </authorList>
    </citation>
    <scope>NUCLEOTIDE SEQUENCE</scope>
    <source>
        <strain evidence="16">TRF0915ILg1</strain>
        <tissue evidence="16">Whole body</tissue>
    </source>
</reference>
<dbReference type="Proteomes" id="UP000801492">
    <property type="component" value="Unassembled WGS sequence"/>
</dbReference>
<gene>
    <name evidence="16" type="ORF">ILUMI_02245</name>
</gene>
<feature type="region of interest" description="Disordered" evidence="12">
    <location>
        <begin position="656"/>
        <end position="678"/>
    </location>
</feature>
<evidence type="ECO:0008006" key="18">
    <source>
        <dbReference type="Google" id="ProtNLM"/>
    </source>
</evidence>
<evidence type="ECO:0000256" key="1">
    <source>
        <dbReference type="ARBA" id="ARBA00004123"/>
    </source>
</evidence>
<dbReference type="EMBL" id="VTPC01000899">
    <property type="protein sequence ID" value="KAF2903930.1"/>
    <property type="molecule type" value="Genomic_DNA"/>
</dbReference>
<keyword evidence="5" id="KW-0805">Transcription regulation</keyword>
<feature type="compositionally biased region" description="Low complexity" evidence="12">
    <location>
        <begin position="146"/>
        <end position="157"/>
    </location>
</feature>
<dbReference type="InterPro" id="IPR001487">
    <property type="entry name" value="Bromodomain"/>
</dbReference>
<dbReference type="InterPro" id="IPR011011">
    <property type="entry name" value="Znf_FYVE_PHD"/>
</dbReference>
<feature type="compositionally biased region" description="Basic and acidic residues" evidence="12">
    <location>
        <begin position="661"/>
        <end position="674"/>
    </location>
</feature>
<evidence type="ECO:0000259" key="13">
    <source>
        <dbReference type="PROSITE" id="PS50014"/>
    </source>
</evidence>
<dbReference type="PROSITE" id="PS50827">
    <property type="entry name" value="DDT"/>
    <property type="match status" value="1"/>
</dbReference>
<feature type="region of interest" description="Disordered" evidence="12">
    <location>
        <begin position="541"/>
        <end position="574"/>
    </location>
</feature>
<dbReference type="PANTHER" id="PTHR45975:SF2">
    <property type="entry name" value="NUCLEOSOME-REMODELING FACTOR SUBUNIT BPTF"/>
    <property type="match status" value="1"/>
</dbReference>
<evidence type="ECO:0000256" key="8">
    <source>
        <dbReference type="ARBA" id="ARBA00023242"/>
    </source>
</evidence>
<dbReference type="GO" id="GO:0000978">
    <property type="term" value="F:RNA polymerase II cis-regulatory region sequence-specific DNA binding"/>
    <property type="evidence" value="ECO:0007669"/>
    <property type="project" value="TreeGrafter"/>
</dbReference>
<keyword evidence="11" id="KW-0175">Coiled coil</keyword>
<evidence type="ECO:0000313" key="16">
    <source>
        <dbReference type="EMBL" id="KAF2903930.1"/>
    </source>
</evidence>
<feature type="region of interest" description="Disordered" evidence="12">
    <location>
        <begin position="946"/>
        <end position="970"/>
    </location>
</feature>
<evidence type="ECO:0000256" key="7">
    <source>
        <dbReference type="ARBA" id="ARBA00023163"/>
    </source>
</evidence>
<dbReference type="SMART" id="SM00571">
    <property type="entry name" value="DDT"/>
    <property type="match status" value="1"/>
</dbReference>
<comment type="subcellular location">
    <subcellularLocation>
        <location evidence="1">Nucleus</location>
    </subcellularLocation>
</comment>
<accession>A0A8K0GGM6</accession>
<keyword evidence="17" id="KW-1185">Reference proteome</keyword>
<keyword evidence="2" id="KW-0479">Metal-binding</keyword>
<evidence type="ECO:0000256" key="11">
    <source>
        <dbReference type="SAM" id="Coils"/>
    </source>
</evidence>
<feature type="compositionally biased region" description="Low complexity" evidence="12">
    <location>
        <begin position="42"/>
        <end position="60"/>
    </location>
</feature>
<dbReference type="Gene3D" id="3.30.40.10">
    <property type="entry name" value="Zinc/RING finger domain, C3HC4 (zinc finger)"/>
    <property type="match status" value="3"/>
</dbReference>
<feature type="domain" description="PHD-type" evidence="14">
    <location>
        <begin position="2626"/>
        <end position="2677"/>
    </location>
</feature>
<organism evidence="16 17">
    <name type="scientific">Ignelater luminosus</name>
    <name type="common">Cucubano</name>
    <name type="synonym">Pyrophorus luminosus</name>
    <dbReference type="NCBI Taxonomy" id="2038154"/>
    <lineage>
        <taxon>Eukaryota</taxon>
        <taxon>Metazoa</taxon>
        <taxon>Ecdysozoa</taxon>
        <taxon>Arthropoda</taxon>
        <taxon>Hexapoda</taxon>
        <taxon>Insecta</taxon>
        <taxon>Pterygota</taxon>
        <taxon>Neoptera</taxon>
        <taxon>Endopterygota</taxon>
        <taxon>Coleoptera</taxon>
        <taxon>Polyphaga</taxon>
        <taxon>Elateriformia</taxon>
        <taxon>Elateroidea</taxon>
        <taxon>Elateridae</taxon>
        <taxon>Agrypninae</taxon>
        <taxon>Pyrophorini</taxon>
        <taxon>Ignelater</taxon>
    </lineage>
</organism>
<dbReference type="OrthoDB" id="784962at2759"/>
<dbReference type="SUPFAM" id="SSF47370">
    <property type="entry name" value="Bromodomain"/>
    <property type="match status" value="1"/>
</dbReference>
<feature type="compositionally biased region" description="Basic residues" evidence="12">
    <location>
        <begin position="23"/>
        <end position="33"/>
    </location>
</feature>
<dbReference type="PANTHER" id="PTHR45975">
    <property type="entry name" value="NUCLEOSOME-REMODELING FACTOR SUBUNIT BPTF"/>
    <property type="match status" value="1"/>
</dbReference>
<evidence type="ECO:0000256" key="5">
    <source>
        <dbReference type="ARBA" id="ARBA00023015"/>
    </source>
</evidence>
<evidence type="ECO:0000256" key="3">
    <source>
        <dbReference type="ARBA" id="ARBA00022771"/>
    </source>
</evidence>
<dbReference type="Pfam" id="PF00439">
    <property type="entry name" value="Bromodomain"/>
    <property type="match status" value="1"/>
</dbReference>
<dbReference type="InterPro" id="IPR036427">
    <property type="entry name" value="Bromodomain-like_sf"/>
</dbReference>
<keyword evidence="4" id="KW-0862">Zinc</keyword>
<dbReference type="GO" id="GO:0016589">
    <property type="term" value="C:NURF complex"/>
    <property type="evidence" value="ECO:0007669"/>
    <property type="project" value="InterPro"/>
</dbReference>
<feature type="compositionally biased region" description="Low complexity" evidence="12">
    <location>
        <begin position="551"/>
        <end position="574"/>
    </location>
</feature>
<feature type="region of interest" description="Disordered" evidence="12">
    <location>
        <begin position="835"/>
        <end position="855"/>
    </location>
</feature>
<dbReference type="SMART" id="SM00249">
    <property type="entry name" value="PHD"/>
    <property type="match status" value="3"/>
</dbReference>
<feature type="domain" description="Bromo" evidence="13">
    <location>
        <begin position="2704"/>
        <end position="2774"/>
    </location>
</feature>
<dbReference type="InterPro" id="IPR018359">
    <property type="entry name" value="Bromodomain_CS"/>
</dbReference>
<dbReference type="Pfam" id="PF15613">
    <property type="entry name" value="WSD"/>
    <property type="match status" value="1"/>
</dbReference>
<evidence type="ECO:0000256" key="4">
    <source>
        <dbReference type="ARBA" id="ARBA00022833"/>
    </source>
</evidence>
<evidence type="ECO:0000256" key="2">
    <source>
        <dbReference type="ARBA" id="ARBA00022723"/>
    </source>
</evidence>
<dbReference type="GO" id="GO:0006357">
    <property type="term" value="P:regulation of transcription by RNA polymerase II"/>
    <property type="evidence" value="ECO:0007669"/>
    <property type="project" value="InterPro"/>
</dbReference>
<dbReference type="CDD" id="cd05509">
    <property type="entry name" value="Bromo_gcn5_like"/>
    <property type="match status" value="1"/>
</dbReference>
<feature type="region of interest" description="Disordered" evidence="12">
    <location>
        <begin position="2346"/>
        <end position="2367"/>
    </location>
</feature>
<dbReference type="CDD" id="cd15559">
    <property type="entry name" value="PHD1_BPTF"/>
    <property type="match status" value="1"/>
</dbReference>
<feature type="compositionally biased region" description="Basic and acidic residues" evidence="12">
    <location>
        <begin position="1267"/>
        <end position="1281"/>
    </location>
</feature>
<feature type="domain" description="PHD-type" evidence="14">
    <location>
        <begin position="348"/>
        <end position="395"/>
    </location>
</feature>
<comment type="caution">
    <text evidence="16">The sequence shown here is derived from an EMBL/GenBank/DDBJ whole genome shotgun (WGS) entry which is preliminary data.</text>
</comment>
<dbReference type="SMART" id="SM00297">
    <property type="entry name" value="BROMO"/>
    <property type="match status" value="1"/>
</dbReference>
<dbReference type="InterPro" id="IPR001965">
    <property type="entry name" value="Znf_PHD"/>
</dbReference>
<feature type="compositionally biased region" description="Polar residues" evidence="12">
    <location>
        <begin position="2554"/>
        <end position="2564"/>
    </location>
</feature>
<dbReference type="PROSITE" id="PS01359">
    <property type="entry name" value="ZF_PHD_1"/>
    <property type="match status" value="1"/>
</dbReference>
<feature type="region of interest" description="Disordered" evidence="12">
    <location>
        <begin position="2489"/>
        <end position="2566"/>
    </location>
</feature>
<dbReference type="GO" id="GO:0008270">
    <property type="term" value="F:zinc ion binding"/>
    <property type="evidence" value="ECO:0007669"/>
    <property type="project" value="UniProtKB-KW"/>
</dbReference>
<feature type="coiled-coil region" evidence="11">
    <location>
        <begin position="1025"/>
        <end position="1054"/>
    </location>
</feature>
<dbReference type="InterPro" id="IPR018501">
    <property type="entry name" value="DDT_dom"/>
</dbReference>
<evidence type="ECO:0000256" key="6">
    <source>
        <dbReference type="ARBA" id="ARBA00023117"/>
    </source>
</evidence>
<feature type="domain" description="PHD-type" evidence="14">
    <location>
        <begin position="2570"/>
        <end position="2621"/>
    </location>
</feature>
<dbReference type="Pfam" id="PF02791">
    <property type="entry name" value="DDT"/>
    <property type="match status" value="1"/>
</dbReference>
<keyword evidence="7" id="KW-0804">Transcription</keyword>
<dbReference type="InterPro" id="IPR028942">
    <property type="entry name" value="WHIM1_dom"/>
</dbReference>
<dbReference type="PRINTS" id="PR00503">
    <property type="entry name" value="BROMODOMAIN"/>
</dbReference>
<dbReference type="FunFam" id="3.30.40.10:FF:000048">
    <property type="entry name" value="nucleosome-remodeling factor subunit BPTF isoform X1"/>
    <property type="match status" value="2"/>
</dbReference>
<feature type="region of interest" description="Disordered" evidence="12">
    <location>
        <begin position="1"/>
        <end position="174"/>
    </location>
</feature>
<feature type="coiled-coil region" evidence="11">
    <location>
        <begin position="2450"/>
        <end position="2477"/>
    </location>
</feature>
<dbReference type="InterPro" id="IPR019787">
    <property type="entry name" value="Znf_PHD-finger"/>
</dbReference>
<evidence type="ECO:0000259" key="14">
    <source>
        <dbReference type="PROSITE" id="PS50016"/>
    </source>
</evidence>
<evidence type="ECO:0000256" key="10">
    <source>
        <dbReference type="PROSITE-ProRule" id="PRU00146"/>
    </source>
</evidence>
<feature type="compositionally biased region" description="Low complexity" evidence="12">
    <location>
        <begin position="2516"/>
        <end position="2545"/>
    </location>
</feature>
<keyword evidence="8" id="KW-0539">Nucleus</keyword>